<dbReference type="InterPro" id="IPR036396">
    <property type="entry name" value="Cyt_P450_sf"/>
</dbReference>
<reference evidence="10" key="1">
    <citation type="journal article" date="2020" name="Stud. Mycol.">
        <title>101 Dothideomycetes genomes: a test case for predicting lifestyles and emergence of pathogens.</title>
        <authorList>
            <person name="Haridas S."/>
            <person name="Albert R."/>
            <person name="Binder M."/>
            <person name="Bloem J."/>
            <person name="Labutti K."/>
            <person name="Salamov A."/>
            <person name="Andreopoulos B."/>
            <person name="Baker S."/>
            <person name="Barry K."/>
            <person name="Bills G."/>
            <person name="Bluhm B."/>
            <person name="Cannon C."/>
            <person name="Castanera R."/>
            <person name="Culley D."/>
            <person name="Daum C."/>
            <person name="Ezra D."/>
            <person name="Gonzalez J."/>
            <person name="Henrissat B."/>
            <person name="Kuo A."/>
            <person name="Liang C."/>
            <person name="Lipzen A."/>
            <person name="Lutzoni F."/>
            <person name="Magnuson J."/>
            <person name="Mondo S."/>
            <person name="Nolan M."/>
            <person name="Ohm R."/>
            <person name="Pangilinan J."/>
            <person name="Park H.-J."/>
            <person name="Ramirez L."/>
            <person name="Alfaro M."/>
            <person name="Sun H."/>
            <person name="Tritt A."/>
            <person name="Yoshinaga Y."/>
            <person name="Zwiers L.-H."/>
            <person name="Turgeon B."/>
            <person name="Goodwin S."/>
            <person name="Spatafora J."/>
            <person name="Crous P."/>
            <person name="Grigoriev I."/>
        </authorList>
    </citation>
    <scope>NUCLEOTIDE SEQUENCE</scope>
    <source>
        <strain evidence="10">CBS 116005</strain>
    </source>
</reference>
<dbReference type="CDD" id="cd11058">
    <property type="entry name" value="CYP60B-like"/>
    <property type="match status" value="1"/>
</dbReference>
<comment type="cofactor">
    <cofactor evidence="1 8">
        <name>heme</name>
        <dbReference type="ChEBI" id="CHEBI:30413"/>
    </cofactor>
</comment>
<dbReference type="Pfam" id="PF00067">
    <property type="entry name" value="p450"/>
    <property type="match status" value="1"/>
</dbReference>
<evidence type="ECO:0000313" key="10">
    <source>
        <dbReference type="EMBL" id="KAF2768795.1"/>
    </source>
</evidence>
<evidence type="ECO:0000256" key="9">
    <source>
        <dbReference type="RuleBase" id="RU000461"/>
    </source>
</evidence>
<keyword evidence="7 9" id="KW-0503">Monooxygenase</keyword>
<feature type="binding site" description="axial binding residue" evidence="8">
    <location>
        <position position="420"/>
    </location>
    <ligand>
        <name>heme</name>
        <dbReference type="ChEBI" id="CHEBI:30413"/>
    </ligand>
    <ligandPart>
        <name>Fe</name>
        <dbReference type="ChEBI" id="CHEBI:18248"/>
    </ligandPart>
</feature>
<dbReference type="InterPro" id="IPR001128">
    <property type="entry name" value="Cyt_P450"/>
</dbReference>
<gene>
    <name evidence="10" type="ORF">EJ03DRAFT_313320</name>
</gene>
<dbReference type="GO" id="GO:0004497">
    <property type="term" value="F:monooxygenase activity"/>
    <property type="evidence" value="ECO:0007669"/>
    <property type="project" value="UniProtKB-KW"/>
</dbReference>
<dbReference type="PANTHER" id="PTHR24305:SF230">
    <property type="entry name" value="P450, PUTATIVE (EUROFUNG)-RELATED"/>
    <property type="match status" value="1"/>
</dbReference>
<comment type="similarity">
    <text evidence="2 9">Belongs to the cytochrome P450 family.</text>
</comment>
<dbReference type="Gene3D" id="1.10.630.10">
    <property type="entry name" value="Cytochrome P450"/>
    <property type="match status" value="1"/>
</dbReference>
<dbReference type="InterPro" id="IPR002401">
    <property type="entry name" value="Cyt_P450_E_grp-I"/>
</dbReference>
<dbReference type="PRINTS" id="PR00463">
    <property type="entry name" value="EP450I"/>
</dbReference>
<dbReference type="GO" id="GO:0020037">
    <property type="term" value="F:heme binding"/>
    <property type="evidence" value="ECO:0007669"/>
    <property type="project" value="InterPro"/>
</dbReference>
<evidence type="ECO:0000256" key="7">
    <source>
        <dbReference type="ARBA" id="ARBA00023033"/>
    </source>
</evidence>
<dbReference type="PANTHER" id="PTHR24305">
    <property type="entry name" value="CYTOCHROME P450"/>
    <property type="match status" value="1"/>
</dbReference>
<evidence type="ECO:0000256" key="6">
    <source>
        <dbReference type="ARBA" id="ARBA00023004"/>
    </source>
</evidence>
<name>A0A6G1L7H0_9PEZI</name>
<keyword evidence="6 8" id="KW-0408">Iron</keyword>
<dbReference type="AlphaFoldDB" id="A0A6G1L7H0"/>
<dbReference type="GO" id="GO:0005506">
    <property type="term" value="F:iron ion binding"/>
    <property type="evidence" value="ECO:0007669"/>
    <property type="project" value="InterPro"/>
</dbReference>
<accession>A0A6G1L7H0</accession>
<evidence type="ECO:0000256" key="4">
    <source>
        <dbReference type="ARBA" id="ARBA00022723"/>
    </source>
</evidence>
<evidence type="ECO:0000256" key="1">
    <source>
        <dbReference type="ARBA" id="ARBA00001971"/>
    </source>
</evidence>
<keyword evidence="5 9" id="KW-0560">Oxidoreductase</keyword>
<sequence length="476" mass="54221">MQMLAWIAITAIYNIWMHPLRKYPGPRLWAASDIPYILMTLRGRPHEHVLRLHRQYGEIVRLAPNELSFIGPDAWSEIMSLRQGHQENNKDPAFMDPTSGSILSVCKDEHARIRRILGDGFSPRAIKSYEPALDRHVASLIKALQHQCFTAEGPIDLVDYYNLAMTDFAYEMVFGFSFGCLDNQRYPECVAFAFARAKLGTYYRTLLRLPGAALAISYLTPKSVVREALQYKELLEKQVSEHQSSKHESSDLVGLMRKGKGPLTMSIKEISTNTEVLIIGGSETTASGLSAMTFLLASHPNVMNKLEEEIFSAYKSEDEISMSNVVQLEFLGAVVYESLRLYPPGPVAFPRKTPPTGSKIFDDYIPGNTILGIWQWAAYHSERNFSQPFAFLPERWLDAKGFESDRKAVFKPFSFGTRNCIGQSLAMYQLHYIILRLLWNFEIKLAEQSKTWLDQDVFTLWQKKPLSVYIVPRARA</sequence>
<dbReference type="InterPro" id="IPR050121">
    <property type="entry name" value="Cytochrome_P450_monoxygenase"/>
</dbReference>
<dbReference type="PROSITE" id="PS00086">
    <property type="entry name" value="CYTOCHROME_P450"/>
    <property type="match status" value="1"/>
</dbReference>
<dbReference type="Proteomes" id="UP000799436">
    <property type="component" value="Unassembled WGS sequence"/>
</dbReference>
<dbReference type="EMBL" id="ML995840">
    <property type="protein sequence ID" value="KAF2768795.1"/>
    <property type="molecule type" value="Genomic_DNA"/>
</dbReference>
<evidence type="ECO:0000256" key="2">
    <source>
        <dbReference type="ARBA" id="ARBA00010617"/>
    </source>
</evidence>
<evidence type="ECO:0000256" key="3">
    <source>
        <dbReference type="ARBA" id="ARBA00022617"/>
    </source>
</evidence>
<evidence type="ECO:0000256" key="5">
    <source>
        <dbReference type="ARBA" id="ARBA00023002"/>
    </source>
</evidence>
<keyword evidence="3 8" id="KW-0349">Heme</keyword>
<dbReference type="OrthoDB" id="1470350at2759"/>
<protein>
    <submittedName>
        <fullName evidence="10">Isotrichodermin C-15 hydroxylase</fullName>
    </submittedName>
</protein>
<keyword evidence="11" id="KW-1185">Reference proteome</keyword>
<organism evidence="10 11">
    <name type="scientific">Teratosphaeria nubilosa</name>
    <dbReference type="NCBI Taxonomy" id="161662"/>
    <lineage>
        <taxon>Eukaryota</taxon>
        <taxon>Fungi</taxon>
        <taxon>Dikarya</taxon>
        <taxon>Ascomycota</taxon>
        <taxon>Pezizomycotina</taxon>
        <taxon>Dothideomycetes</taxon>
        <taxon>Dothideomycetidae</taxon>
        <taxon>Mycosphaerellales</taxon>
        <taxon>Teratosphaeriaceae</taxon>
        <taxon>Teratosphaeria</taxon>
    </lineage>
</organism>
<keyword evidence="4 8" id="KW-0479">Metal-binding</keyword>
<evidence type="ECO:0000313" key="11">
    <source>
        <dbReference type="Proteomes" id="UP000799436"/>
    </source>
</evidence>
<dbReference type="SUPFAM" id="SSF48264">
    <property type="entry name" value="Cytochrome P450"/>
    <property type="match status" value="1"/>
</dbReference>
<dbReference type="PRINTS" id="PR00385">
    <property type="entry name" value="P450"/>
</dbReference>
<evidence type="ECO:0000256" key="8">
    <source>
        <dbReference type="PIRSR" id="PIRSR602401-1"/>
    </source>
</evidence>
<dbReference type="InterPro" id="IPR017972">
    <property type="entry name" value="Cyt_P450_CS"/>
</dbReference>
<proteinExistence type="inferred from homology"/>
<dbReference type="GO" id="GO:0016705">
    <property type="term" value="F:oxidoreductase activity, acting on paired donors, with incorporation or reduction of molecular oxygen"/>
    <property type="evidence" value="ECO:0007669"/>
    <property type="project" value="InterPro"/>
</dbReference>